<dbReference type="GO" id="GO:0005737">
    <property type="term" value="C:cytoplasm"/>
    <property type="evidence" value="ECO:0007669"/>
    <property type="project" value="UniProtKB-SubCell"/>
</dbReference>
<feature type="domain" description="PTS EIIB type-4" evidence="8">
    <location>
        <begin position="1"/>
        <end position="159"/>
    </location>
</feature>
<dbReference type="EMBL" id="AZEC01000001">
    <property type="protein sequence ID" value="KRL14432.1"/>
    <property type="molecule type" value="Genomic_DNA"/>
</dbReference>
<evidence type="ECO:0000259" key="8">
    <source>
        <dbReference type="PROSITE" id="PS51101"/>
    </source>
</evidence>
<keyword evidence="10" id="KW-1185">Reference proteome</keyword>
<keyword evidence="3" id="KW-0963">Cytoplasm</keyword>
<comment type="caution">
    <text evidence="9">The sequence shown here is derived from an EMBL/GenBank/DDBJ whole genome shotgun (WGS) entry which is preliminary data.</text>
</comment>
<dbReference type="GO" id="GO:0008982">
    <property type="term" value="F:protein-N(PI)-phosphohistidine-sugar phosphotransferase activity"/>
    <property type="evidence" value="ECO:0007669"/>
    <property type="project" value="InterPro"/>
</dbReference>
<evidence type="ECO:0000256" key="6">
    <source>
        <dbReference type="ARBA" id="ARBA00022683"/>
    </source>
</evidence>
<dbReference type="PATRIC" id="fig|1423792.3.peg.82"/>
<dbReference type="GO" id="GO:0016301">
    <property type="term" value="F:kinase activity"/>
    <property type="evidence" value="ECO:0007669"/>
    <property type="project" value="UniProtKB-KW"/>
</dbReference>
<reference evidence="9 10" key="1">
    <citation type="journal article" date="2015" name="Genome Announc.">
        <title>Expanding the biotechnology potential of lactobacilli through comparative genomics of 213 strains and associated genera.</title>
        <authorList>
            <person name="Sun Z."/>
            <person name="Harris H.M."/>
            <person name="McCann A."/>
            <person name="Guo C."/>
            <person name="Argimon S."/>
            <person name="Zhang W."/>
            <person name="Yang X."/>
            <person name="Jeffery I.B."/>
            <person name="Cooney J.C."/>
            <person name="Kagawa T.F."/>
            <person name="Liu W."/>
            <person name="Song Y."/>
            <person name="Salvetti E."/>
            <person name="Wrobel A."/>
            <person name="Rasinkangas P."/>
            <person name="Parkhill J."/>
            <person name="Rea M.C."/>
            <person name="O'Sullivan O."/>
            <person name="Ritari J."/>
            <person name="Douillard F.P."/>
            <person name="Paul Ross R."/>
            <person name="Yang R."/>
            <person name="Briner A.E."/>
            <person name="Felis G.E."/>
            <person name="de Vos W.M."/>
            <person name="Barrangou R."/>
            <person name="Klaenhammer T.R."/>
            <person name="Caufield P.W."/>
            <person name="Cui Y."/>
            <person name="Zhang H."/>
            <person name="O'Toole P.W."/>
        </authorList>
    </citation>
    <scope>NUCLEOTIDE SEQUENCE [LARGE SCALE GENOMIC DNA]</scope>
    <source>
        <strain evidence="9 10">DSM 12744</strain>
    </source>
</reference>
<gene>
    <name evidence="9" type="ORF">FD09_GL000080</name>
</gene>
<evidence type="ECO:0000256" key="4">
    <source>
        <dbReference type="ARBA" id="ARBA00022597"/>
    </source>
</evidence>
<dbReference type="GO" id="GO:0009401">
    <property type="term" value="P:phosphoenolpyruvate-dependent sugar phosphotransferase system"/>
    <property type="evidence" value="ECO:0007669"/>
    <property type="project" value="UniProtKB-KW"/>
</dbReference>
<evidence type="ECO:0000313" key="9">
    <source>
        <dbReference type="EMBL" id="KRL14432.1"/>
    </source>
</evidence>
<dbReference type="STRING" id="1423792.FD09_GL000080"/>
<name>A0A0R1N2J8_9LACO</name>
<dbReference type="Pfam" id="PF03830">
    <property type="entry name" value="PTSIIB_sorb"/>
    <property type="match status" value="1"/>
</dbReference>
<dbReference type="Proteomes" id="UP000051330">
    <property type="component" value="Unassembled WGS sequence"/>
</dbReference>
<comment type="subcellular location">
    <subcellularLocation>
        <location evidence="1">Cytoplasm</location>
    </subcellularLocation>
</comment>
<accession>A0A0R1N2J8</accession>
<sequence>MIKMIRVDYRLLHGQVAFSWTQAIGADALLLVSDTVKDDPLRMQSLLLAKPEGTKVVVKNTEEAIQALTSGVTDKYKLFIICETLSIAEQIAKAVEMKQINVGNIAYGEGKVQVSKSVFLNHQDAELLKKMVNEGYDLYIQMVPSEVKISAAKVLKEVS</sequence>
<dbReference type="RefSeq" id="WP_057817134.1">
    <property type="nucleotide sequence ID" value="NZ_AZEC01000001.1"/>
</dbReference>
<dbReference type="Gene3D" id="3.40.35.10">
    <property type="entry name" value="Phosphotransferase system, sorbose subfamily IIB component"/>
    <property type="match status" value="1"/>
</dbReference>
<protein>
    <recommendedName>
        <fullName evidence="8">PTS EIIB type-4 domain-containing protein</fullName>
    </recommendedName>
</protein>
<keyword evidence="4" id="KW-0762">Sugar transport</keyword>
<keyword evidence="6" id="KW-0598">Phosphotransferase system</keyword>
<dbReference type="InterPro" id="IPR036667">
    <property type="entry name" value="PTS_IIB_sorbose-sp_sf"/>
</dbReference>
<dbReference type="PROSITE" id="PS51101">
    <property type="entry name" value="PTS_EIIB_TYPE_4"/>
    <property type="match status" value="1"/>
</dbReference>
<evidence type="ECO:0000256" key="7">
    <source>
        <dbReference type="ARBA" id="ARBA00022777"/>
    </source>
</evidence>
<dbReference type="OrthoDB" id="9788818at2"/>
<keyword evidence="7" id="KW-0418">Kinase</keyword>
<evidence type="ECO:0000256" key="1">
    <source>
        <dbReference type="ARBA" id="ARBA00004496"/>
    </source>
</evidence>
<organism evidence="9 10">
    <name type="scientific">Schleiferilactobacillus perolens DSM 12744</name>
    <dbReference type="NCBI Taxonomy" id="1423792"/>
    <lineage>
        <taxon>Bacteria</taxon>
        <taxon>Bacillati</taxon>
        <taxon>Bacillota</taxon>
        <taxon>Bacilli</taxon>
        <taxon>Lactobacillales</taxon>
        <taxon>Lactobacillaceae</taxon>
        <taxon>Schleiferilactobacillus</taxon>
    </lineage>
</organism>
<evidence type="ECO:0000256" key="2">
    <source>
        <dbReference type="ARBA" id="ARBA00022448"/>
    </source>
</evidence>
<evidence type="ECO:0000256" key="3">
    <source>
        <dbReference type="ARBA" id="ARBA00022490"/>
    </source>
</evidence>
<dbReference type="InterPro" id="IPR004720">
    <property type="entry name" value="PTS_IIB_sorbose-sp"/>
</dbReference>
<keyword evidence="5" id="KW-0808">Transferase</keyword>
<evidence type="ECO:0000313" key="10">
    <source>
        <dbReference type="Proteomes" id="UP000051330"/>
    </source>
</evidence>
<dbReference type="SUPFAM" id="SSF52728">
    <property type="entry name" value="PTS IIb component"/>
    <property type="match status" value="1"/>
</dbReference>
<evidence type="ECO:0000256" key="5">
    <source>
        <dbReference type="ARBA" id="ARBA00022679"/>
    </source>
</evidence>
<keyword evidence="2" id="KW-0813">Transport</keyword>
<dbReference type="AlphaFoldDB" id="A0A0R1N2J8"/>
<proteinExistence type="predicted"/>